<dbReference type="AlphaFoldDB" id="A0A2V3UCZ7"/>
<feature type="transmembrane region" description="Helical" evidence="1">
    <location>
        <begin position="184"/>
        <end position="202"/>
    </location>
</feature>
<dbReference type="Pfam" id="PF01757">
    <property type="entry name" value="Acyl_transf_3"/>
    <property type="match status" value="1"/>
</dbReference>
<dbReference type="GO" id="GO:0016747">
    <property type="term" value="F:acyltransferase activity, transferring groups other than amino-acyl groups"/>
    <property type="evidence" value="ECO:0007669"/>
    <property type="project" value="InterPro"/>
</dbReference>
<evidence type="ECO:0000313" key="4">
    <source>
        <dbReference type="Proteomes" id="UP000248021"/>
    </source>
</evidence>
<sequence length="381" mass="40773">MSPIATVSDGLARGRDNFLSLRHVLAGCVLVSHAFFVFRGGGVSEPLLDETGLDLGQHAVNLFFALSGFLVVQSLERRGTAAYAKARALRLLPGLVAATLFTAFIIGPLVTALPLGAYLRDSRTWLFLLEIVPRFNGHATLPGVFDGLPAHEAMITIWTIKYEIACYALLALGGAGLLKRRPAVVLGACALGFVLMSLPSRIVLPDSVHSFARLGMCFALGVGAWRYRSRMPLDGRFVIGGILLSLALAKTLFGLPVMILAECYGALWLAFLPTTWLNGPLSFMGAELTGGAGLTKGPLTLLAGADFSYGIYLYGFPLEQAVFQFLRPSSPWLLIVAVLPVVLMVTLASWLLIEKPALALKPRGASRSVPQLDPIPEGQTS</sequence>
<feature type="transmembrane region" description="Helical" evidence="1">
    <location>
        <begin position="58"/>
        <end position="75"/>
    </location>
</feature>
<organism evidence="3 4">
    <name type="scientific">Chelatococcus asaccharovorans</name>
    <dbReference type="NCBI Taxonomy" id="28210"/>
    <lineage>
        <taxon>Bacteria</taxon>
        <taxon>Pseudomonadati</taxon>
        <taxon>Pseudomonadota</taxon>
        <taxon>Alphaproteobacteria</taxon>
        <taxon>Hyphomicrobiales</taxon>
        <taxon>Chelatococcaceae</taxon>
        <taxon>Chelatococcus</taxon>
    </lineage>
</organism>
<reference evidence="3 4" key="1">
    <citation type="submission" date="2018-05" db="EMBL/GenBank/DDBJ databases">
        <title>Genomic Encyclopedia of Type Strains, Phase IV (KMG-IV): sequencing the most valuable type-strain genomes for metagenomic binning, comparative biology and taxonomic classification.</title>
        <authorList>
            <person name="Goeker M."/>
        </authorList>
    </citation>
    <scope>NUCLEOTIDE SEQUENCE [LARGE SCALE GENOMIC DNA]</scope>
    <source>
        <strain evidence="3 4">DSM 6462</strain>
    </source>
</reference>
<keyword evidence="4" id="KW-1185">Reference proteome</keyword>
<keyword evidence="1" id="KW-0812">Transmembrane</keyword>
<dbReference type="EMBL" id="QJJK01000003">
    <property type="protein sequence ID" value="PXW61842.1"/>
    <property type="molecule type" value="Genomic_DNA"/>
</dbReference>
<feature type="transmembrane region" description="Helical" evidence="1">
    <location>
        <begin position="208"/>
        <end position="225"/>
    </location>
</feature>
<feature type="transmembrane region" description="Helical" evidence="1">
    <location>
        <begin position="95"/>
        <end position="119"/>
    </location>
</feature>
<dbReference type="Proteomes" id="UP000248021">
    <property type="component" value="Unassembled WGS sequence"/>
</dbReference>
<proteinExistence type="predicted"/>
<dbReference type="InterPro" id="IPR050879">
    <property type="entry name" value="Acyltransferase_3"/>
</dbReference>
<gene>
    <name evidence="3" type="ORF">C7450_103361</name>
</gene>
<keyword evidence="1" id="KW-1133">Transmembrane helix</keyword>
<feature type="transmembrane region" description="Helical" evidence="1">
    <location>
        <begin position="237"/>
        <end position="260"/>
    </location>
</feature>
<comment type="caution">
    <text evidence="3">The sequence shown here is derived from an EMBL/GenBank/DDBJ whole genome shotgun (WGS) entry which is preliminary data.</text>
</comment>
<dbReference type="InterPro" id="IPR002656">
    <property type="entry name" value="Acyl_transf_3_dom"/>
</dbReference>
<protein>
    <submittedName>
        <fullName evidence="3">Peptidoglycan/LPS O-acetylase OafA/YrhL</fullName>
    </submittedName>
</protein>
<accession>A0A2V3UCZ7</accession>
<dbReference type="RefSeq" id="WP_170147155.1">
    <property type="nucleotide sequence ID" value="NZ_JAHBRY010000001.1"/>
</dbReference>
<feature type="transmembrane region" description="Helical" evidence="1">
    <location>
        <begin position="298"/>
        <end position="317"/>
    </location>
</feature>
<evidence type="ECO:0000259" key="2">
    <source>
        <dbReference type="Pfam" id="PF01757"/>
    </source>
</evidence>
<evidence type="ECO:0000313" key="3">
    <source>
        <dbReference type="EMBL" id="PXW61842.1"/>
    </source>
</evidence>
<feature type="transmembrane region" description="Helical" evidence="1">
    <location>
        <begin position="155"/>
        <end position="177"/>
    </location>
</feature>
<evidence type="ECO:0000256" key="1">
    <source>
        <dbReference type="SAM" id="Phobius"/>
    </source>
</evidence>
<dbReference type="PANTHER" id="PTHR23028">
    <property type="entry name" value="ACETYLTRANSFERASE"/>
    <property type="match status" value="1"/>
</dbReference>
<feature type="transmembrane region" description="Helical" evidence="1">
    <location>
        <begin position="332"/>
        <end position="353"/>
    </location>
</feature>
<name>A0A2V3UCZ7_9HYPH</name>
<keyword evidence="1" id="KW-0472">Membrane</keyword>
<feature type="transmembrane region" description="Helical" evidence="1">
    <location>
        <begin position="266"/>
        <end position="286"/>
    </location>
</feature>
<feature type="transmembrane region" description="Helical" evidence="1">
    <location>
        <begin position="21"/>
        <end position="38"/>
    </location>
</feature>
<feature type="domain" description="Acyltransferase 3" evidence="2">
    <location>
        <begin position="21"/>
        <end position="352"/>
    </location>
</feature>